<gene>
    <name evidence="2" type="ORF">IV73_GL000425</name>
</gene>
<reference evidence="2 3" key="1">
    <citation type="journal article" date="2015" name="Genome Announc.">
        <title>Expanding the biotechnology potential of lactobacilli through comparative genomics of 213 strains and associated genera.</title>
        <authorList>
            <person name="Sun Z."/>
            <person name="Harris H.M."/>
            <person name="McCann A."/>
            <person name="Guo C."/>
            <person name="Argimon S."/>
            <person name="Zhang W."/>
            <person name="Yang X."/>
            <person name="Jeffery I.B."/>
            <person name="Cooney J.C."/>
            <person name="Kagawa T.F."/>
            <person name="Liu W."/>
            <person name="Song Y."/>
            <person name="Salvetti E."/>
            <person name="Wrobel A."/>
            <person name="Rasinkangas P."/>
            <person name="Parkhill J."/>
            <person name="Rea M.C."/>
            <person name="O'Sullivan O."/>
            <person name="Ritari J."/>
            <person name="Douillard F.P."/>
            <person name="Paul Ross R."/>
            <person name="Yang R."/>
            <person name="Briner A.E."/>
            <person name="Felis G.E."/>
            <person name="de Vos W.M."/>
            <person name="Barrangou R."/>
            <person name="Klaenhammer T.R."/>
            <person name="Caufield P.W."/>
            <person name="Cui Y."/>
            <person name="Zhang H."/>
            <person name="O'Toole P.W."/>
        </authorList>
    </citation>
    <scope>NUCLEOTIDE SEQUENCE [LARGE SCALE GENOMIC DNA]</scope>
    <source>
        <strain evidence="2 3">DSM 20593</strain>
    </source>
</reference>
<dbReference type="RefSeq" id="WP_162258958.1">
    <property type="nucleotide sequence ID" value="NZ_JQBP01000002.1"/>
</dbReference>
<evidence type="ECO:0000256" key="1">
    <source>
        <dbReference type="SAM" id="Phobius"/>
    </source>
</evidence>
<evidence type="ECO:0000313" key="3">
    <source>
        <dbReference type="Proteomes" id="UP000051655"/>
    </source>
</evidence>
<proteinExistence type="predicted"/>
<dbReference type="PATRIC" id="fig|1616.3.peg.439"/>
<dbReference type="EMBL" id="JQBP01000002">
    <property type="protein sequence ID" value="KRN75264.1"/>
    <property type="molecule type" value="Genomic_DNA"/>
</dbReference>
<dbReference type="AlphaFoldDB" id="A0A0R2JD37"/>
<dbReference type="Proteomes" id="UP000051655">
    <property type="component" value="Unassembled WGS sequence"/>
</dbReference>
<name>A0A0R2JD37_9LACO</name>
<protein>
    <submittedName>
        <fullName evidence="2">Uncharacterized protein</fullName>
    </submittedName>
</protein>
<evidence type="ECO:0000313" key="2">
    <source>
        <dbReference type="EMBL" id="KRN75264.1"/>
    </source>
</evidence>
<keyword evidence="1" id="KW-0472">Membrane</keyword>
<keyword evidence="1" id="KW-0812">Transmembrane</keyword>
<keyword evidence="3" id="KW-1185">Reference proteome</keyword>
<feature type="transmembrane region" description="Helical" evidence="1">
    <location>
        <begin position="12"/>
        <end position="43"/>
    </location>
</feature>
<accession>A0A0R2JD37</accession>
<organism evidence="2 3">
    <name type="scientific">Weissella kandleri</name>
    <dbReference type="NCBI Taxonomy" id="1616"/>
    <lineage>
        <taxon>Bacteria</taxon>
        <taxon>Bacillati</taxon>
        <taxon>Bacillota</taxon>
        <taxon>Bacilli</taxon>
        <taxon>Lactobacillales</taxon>
        <taxon>Lactobacillaceae</taxon>
        <taxon>Weissella</taxon>
    </lineage>
</organism>
<keyword evidence="1" id="KW-1133">Transmembrane helix</keyword>
<sequence>MSAHKLISNKYLALELIMPALLTFVYPSIMIIATVIELIIMAFPTPVDGDKIF</sequence>
<comment type="caution">
    <text evidence="2">The sequence shown here is derived from an EMBL/GenBank/DDBJ whole genome shotgun (WGS) entry which is preliminary data.</text>
</comment>